<sequence length="314" mass="36940">MFILVLILINHCTYFGEDKYNVKPYNSYFLNKTFKISDPMMYIQCARRECGYVVPRKLSDIQGASWFFNNERDLRATLVVDYLKRGQKVKVINSYELEHKDSSLRFWNSISKILVVEDENGVRSEISEISFKLNVARESKKKSKLELEFDTTEDLIKKEGKALKWFCHFYFQIYKPSKVYSKNKNGSLAKPFTHSYLEMPLAEIMKKKWYGGDPIALKSAIQEIGSEQYSCILLEFKSIEMYYIVNLLLTKAHFILAYYHASDNVMCRFKVKTNYSKNCNKVLRIDELEMSKCLNISSEEMYNYDGSACRRRNP</sequence>
<evidence type="ECO:0000313" key="1">
    <source>
        <dbReference type="EMBL" id="OUS00212.1"/>
    </source>
</evidence>
<protein>
    <submittedName>
        <fullName evidence="1">Uncharacterized protein</fullName>
    </submittedName>
</protein>
<gene>
    <name evidence="1" type="ORF">A9Q84_03235</name>
</gene>
<name>A0A1Y5FD36_9BACT</name>
<accession>A0A1Y5FD36</accession>
<dbReference type="Proteomes" id="UP000196531">
    <property type="component" value="Unassembled WGS sequence"/>
</dbReference>
<reference evidence="2" key="1">
    <citation type="journal article" date="2017" name="Proc. Natl. Acad. Sci. U.S.A.">
        <title>Simulation of Deepwater Horizon oil plume reveals substrate specialization within a complex community of hydrocarbon-degraders.</title>
        <authorList>
            <person name="Hu P."/>
            <person name="Dubinsky E.A."/>
            <person name="Probst A.J."/>
            <person name="Wang J."/>
            <person name="Sieber C.M.K."/>
            <person name="Tom L.M."/>
            <person name="Gardinali P."/>
            <person name="Banfield J.F."/>
            <person name="Atlas R.M."/>
            <person name="Andersen G.L."/>
        </authorList>
    </citation>
    <scope>NUCLEOTIDE SEQUENCE [LARGE SCALE GENOMIC DNA]</scope>
</reference>
<proteinExistence type="predicted"/>
<dbReference type="AlphaFoldDB" id="A0A1Y5FD36"/>
<organism evidence="1 2">
    <name type="scientific">Halobacteriovorax marinus</name>
    <dbReference type="NCBI Taxonomy" id="97084"/>
    <lineage>
        <taxon>Bacteria</taxon>
        <taxon>Pseudomonadati</taxon>
        <taxon>Bdellovibrionota</taxon>
        <taxon>Bacteriovoracia</taxon>
        <taxon>Bacteriovoracales</taxon>
        <taxon>Halobacteriovoraceae</taxon>
        <taxon>Halobacteriovorax</taxon>
    </lineage>
</organism>
<dbReference type="EMBL" id="MAAO01000002">
    <property type="protein sequence ID" value="OUS00212.1"/>
    <property type="molecule type" value="Genomic_DNA"/>
</dbReference>
<evidence type="ECO:0000313" key="2">
    <source>
        <dbReference type="Proteomes" id="UP000196531"/>
    </source>
</evidence>
<comment type="caution">
    <text evidence="1">The sequence shown here is derived from an EMBL/GenBank/DDBJ whole genome shotgun (WGS) entry which is preliminary data.</text>
</comment>